<feature type="non-terminal residue" evidence="1">
    <location>
        <position position="87"/>
    </location>
</feature>
<reference evidence="1" key="2">
    <citation type="submission" date="2023-05" db="EMBL/GenBank/DDBJ databases">
        <authorList>
            <person name="Fouks B."/>
        </authorList>
    </citation>
    <scope>NUCLEOTIDE SEQUENCE</scope>
    <source>
        <strain evidence="1">Stay&amp;Tobe</strain>
        <tissue evidence="1">Testes</tissue>
    </source>
</reference>
<comment type="caution">
    <text evidence="1">The sequence shown here is derived from an EMBL/GenBank/DDBJ whole genome shotgun (WGS) entry which is preliminary data.</text>
</comment>
<keyword evidence="2" id="KW-1185">Reference proteome</keyword>
<protein>
    <submittedName>
        <fullName evidence="1">Uncharacterized protein</fullName>
    </submittedName>
</protein>
<feature type="non-terminal residue" evidence="1">
    <location>
        <position position="1"/>
    </location>
</feature>
<dbReference type="Proteomes" id="UP001233999">
    <property type="component" value="Unassembled WGS sequence"/>
</dbReference>
<dbReference type="AlphaFoldDB" id="A0AAD8ABN7"/>
<name>A0AAD8ABN7_DIPPU</name>
<sequence length="87" mass="10287">HKVFNSLTHRLVNIPMNKENYEKEKEHIINLKKIIFQHKIYIQKSEKKKLMNFEIPDLNVFFNVGVVGFTRKRLVNVLSACIYVISG</sequence>
<dbReference type="EMBL" id="JASPKZ010002299">
    <property type="protein sequence ID" value="KAJ9596047.1"/>
    <property type="molecule type" value="Genomic_DNA"/>
</dbReference>
<accession>A0AAD8ABN7</accession>
<reference evidence="1" key="1">
    <citation type="journal article" date="2023" name="IScience">
        <title>Live-bearing cockroach genome reveals convergent evolutionary mechanisms linked to viviparity in insects and beyond.</title>
        <authorList>
            <person name="Fouks B."/>
            <person name="Harrison M.C."/>
            <person name="Mikhailova A.A."/>
            <person name="Marchal E."/>
            <person name="English S."/>
            <person name="Carruthers M."/>
            <person name="Jennings E.C."/>
            <person name="Chiamaka E.L."/>
            <person name="Frigard R.A."/>
            <person name="Pippel M."/>
            <person name="Attardo G.M."/>
            <person name="Benoit J.B."/>
            <person name="Bornberg-Bauer E."/>
            <person name="Tobe S.S."/>
        </authorList>
    </citation>
    <scope>NUCLEOTIDE SEQUENCE</scope>
    <source>
        <strain evidence="1">Stay&amp;Tobe</strain>
    </source>
</reference>
<organism evidence="1 2">
    <name type="scientific">Diploptera punctata</name>
    <name type="common">Pacific beetle cockroach</name>
    <dbReference type="NCBI Taxonomy" id="6984"/>
    <lineage>
        <taxon>Eukaryota</taxon>
        <taxon>Metazoa</taxon>
        <taxon>Ecdysozoa</taxon>
        <taxon>Arthropoda</taxon>
        <taxon>Hexapoda</taxon>
        <taxon>Insecta</taxon>
        <taxon>Pterygota</taxon>
        <taxon>Neoptera</taxon>
        <taxon>Polyneoptera</taxon>
        <taxon>Dictyoptera</taxon>
        <taxon>Blattodea</taxon>
        <taxon>Blaberoidea</taxon>
        <taxon>Blaberidae</taxon>
        <taxon>Diplopterinae</taxon>
        <taxon>Diploptera</taxon>
    </lineage>
</organism>
<gene>
    <name evidence="1" type="ORF">L9F63_012780</name>
</gene>
<evidence type="ECO:0000313" key="1">
    <source>
        <dbReference type="EMBL" id="KAJ9596047.1"/>
    </source>
</evidence>
<evidence type="ECO:0000313" key="2">
    <source>
        <dbReference type="Proteomes" id="UP001233999"/>
    </source>
</evidence>
<proteinExistence type="predicted"/>